<accession>A0ABR3KK24</accession>
<dbReference type="EMBL" id="JBEUSY010000254">
    <property type="protein sequence ID" value="KAL1240607.1"/>
    <property type="molecule type" value="Genomic_DNA"/>
</dbReference>
<dbReference type="Proteomes" id="UP001558632">
    <property type="component" value="Unassembled WGS sequence"/>
</dbReference>
<name>A0ABR3KK24_TRISP</name>
<sequence>MLVLVESWKLELGWEQKPKVETGLVHVSVKDGNGTLQQLSHFSGMLFTNQGIPTSPANYLQAVEVMKKPFRRPEGTGRTHEMHADLLRLLPVGQRKASDTLRVNASKKCLVQWRAVAACITMMLARKSCRVFEWTVFLRTSRGRDRIALSVQDDSIGVSTTFESPTKQNNHAQQQLPPSTALYLHTLERMNTLQLSPPFYATCSLSAGLSTPHLYIADVTPSQLSNCPSPTVAVLSSRGSDVTYSSAKREYIPGLGQVSATYGSMAGSGPQFF</sequence>
<reference evidence="1 2" key="1">
    <citation type="submission" date="2024-07" db="EMBL/GenBank/DDBJ databases">
        <title>Enhanced genomic and transcriptomic resources for Trichinella pseudospiralis and T. spiralis underpin the discovery of pronounced molecular differences between stages and species.</title>
        <authorList>
            <person name="Pasi K.K."/>
            <person name="La Rosa G."/>
            <person name="Gomez-Morales M.A."/>
            <person name="Tosini F."/>
            <person name="Sumanam S."/>
            <person name="Young N.D."/>
            <person name="Chang B.C."/>
            <person name="Robin G.B."/>
        </authorList>
    </citation>
    <scope>NUCLEOTIDE SEQUENCE [LARGE SCALE GENOMIC DNA]</scope>
    <source>
        <strain evidence="1">ISS534</strain>
    </source>
</reference>
<keyword evidence="2" id="KW-1185">Reference proteome</keyword>
<comment type="caution">
    <text evidence="1">The sequence shown here is derived from an EMBL/GenBank/DDBJ whole genome shotgun (WGS) entry which is preliminary data.</text>
</comment>
<evidence type="ECO:0000313" key="2">
    <source>
        <dbReference type="Proteomes" id="UP001558632"/>
    </source>
</evidence>
<evidence type="ECO:0000313" key="1">
    <source>
        <dbReference type="EMBL" id="KAL1240607.1"/>
    </source>
</evidence>
<proteinExistence type="predicted"/>
<protein>
    <submittedName>
        <fullName evidence="1">Large ribosomal subunit protein</fullName>
    </submittedName>
</protein>
<gene>
    <name evidence="1" type="ORF">TSPI_02373</name>
</gene>
<organism evidence="1 2">
    <name type="scientific">Trichinella spiralis</name>
    <name type="common">Trichina worm</name>
    <dbReference type="NCBI Taxonomy" id="6334"/>
    <lineage>
        <taxon>Eukaryota</taxon>
        <taxon>Metazoa</taxon>
        <taxon>Ecdysozoa</taxon>
        <taxon>Nematoda</taxon>
        <taxon>Enoplea</taxon>
        <taxon>Dorylaimia</taxon>
        <taxon>Trichinellida</taxon>
        <taxon>Trichinellidae</taxon>
        <taxon>Trichinella</taxon>
    </lineage>
</organism>